<accession>A0A1I7NJ19</accession>
<evidence type="ECO:0000313" key="3">
    <source>
        <dbReference type="Proteomes" id="UP000199423"/>
    </source>
</evidence>
<protein>
    <submittedName>
        <fullName evidence="2">Nucleoside-diphosphate-sugar epimerase</fullName>
    </submittedName>
</protein>
<gene>
    <name evidence="2" type="ORF">SAMN04488557_2395</name>
</gene>
<dbReference type="EMBL" id="FPCH01000002">
    <property type="protein sequence ID" value="SFV34672.1"/>
    <property type="molecule type" value="Genomic_DNA"/>
</dbReference>
<dbReference type="PANTHER" id="PTHR43245:SF23">
    <property type="entry name" value="NAD(P)-BINDING DOMAIN-CONTAINING PROTEIN"/>
    <property type="match status" value="1"/>
</dbReference>
<dbReference type="InterPro" id="IPR036291">
    <property type="entry name" value="NAD(P)-bd_dom_sf"/>
</dbReference>
<dbReference type="PANTHER" id="PTHR43245">
    <property type="entry name" value="BIFUNCTIONAL POLYMYXIN RESISTANCE PROTEIN ARNA"/>
    <property type="match status" value="1"/>
</dbReference>
<dbReference type="STRING" id="51670.SAMN04488557_2395"/>
<dbReference type="AlphaFoldDB" id="A0A1I7NJ19"/>
<feature type="domain" description="NAD-dependent epimerase/dehydratase" evidence="1">
    <location>
        <begin position="3"/>
        <end position="217"/>
    </location>
</feature>
<dbReference type="SUPFAM" id="SSF51735">
    <property type="entry name" value="NAD(P)-binding Rossmann-fold domains"/>
    <property type="match status" value="1"/>
</dbReference>
<keyword evidence="3" id="KW-1185">Reference proteome</keyword>
<dbReference type="InterPro" id="IPR001509">
    <property type="entry name" value="Epimerase_deHydtase"/>
</dbReference>
<dbReference type="Gene3D" id="3.40.50.720">
    <property type="entry name" value="NAD(P)-binding Rossmann-like Domain"/>
    <property type="match status" value="1"/>
</dbReference>
<reference evidence="3" key="1">
    <citation type="submission" date="2016-10" db="EMBL/GenBank/DDBJ databases">
        <authorList>
            <person name="Varghese N."/>
            <person name="Submissions S."/>
        </authorList>
    </citation>
    <scope>NUCLEOTIDE SEQUENCE [LARGE SCALE GENOMIC DNA]</scope>
    <source>
        <strain evidence="3">DSM 1565</strain>
    </source>
</reference>
<evidence type="ECO:0000259" key="1">
    <source>
        <dbReference type="Pfam" id="PF01370"/>
    </source>
</evidence>
<organism evidence="2 3">
    <name type="scientific">Hyphomicrobium facile</name>
    <dbReference type="NCBI Taxonomy" id="51670"/>
    <lineage>
        <taxon>Bacteria</taxon>
        <taxon>Pseudomonadati</taxon>
        <taxon>Pseudomonadota</taxon>
        <taxon>Alphaproteobacteria</taxon>
        <taxon>Hyphomicrobiales</taxon>
        <taxon>Hyphomicrobiaceae</taxon>
        <taxon>Hyphomicrobium</taxon>
    </lineage>
</organism>
<dbReference type="RefSeq" id="WP_143117814.1">
    <property type="nucleotide sequence ID" value="NZ_FPCH01000002.1"/>
</dbReference>
<dbReference type="CDD" id="cd08946">
    <property type="entry name" value="SDR_e"/>
    <property type="match status" value="1"/>
</dbReference>
<sequence>MKILLVGHGYVGSYLLPALVQAGHDVSVCDQNVDRLAGIPNAMRCRYQELTITDLADFSVILWFAGHSSVPMSLSDPDGALANNCLDLLHFARRKQFNSRLIYASTASVYSVMMSENGIAPPALDESETRLDPVNPYDCSKVSMDALARCFANGITGLRLGTVCGMSPLLRPELIFNAMNIAAMRDGCVQVRNRRSYRNILFLEDLAHYVLRIIELRHDLPPILNTGSLNASIGQLADSIAAFHGVPVIDHGNALTYSFQMNCQKIQSLCGAPRPISIAERCERFREAYHPELQAAS</sequence>
<dbReference type="Pfam" id="PF01370">
    <property type="entry name" value="Epimerase"/>
    <property type="match status" value="1"/>
</dbReference>
<name>A0A1I7NJ19_9HYPH</name>
<dbReference type="OrthoDB" id="9801785at2"/>
<proteinExistence type="predicted"/>
<dbReference type="Proteomes" id="UP000199423">
    <property type="component" value="Unassembled WGS sequence"/>
</dbReference>
<dbReference type="InterPro" id="IPR050177">
    <property type="entry name" value="Lipid_A_modif_metabolic_enz"/>
</dbReference>
<evidence type="ECO:0000313" key="2">
    <source>
        <dbReference type="EMBL" id="SFV34672.1"/>
    </source>
</evidence>